<dbReference type="InterPro" id="IPR011706">
    <property type="entry name" value="Cu-oxidase_C"/>
</dbReference>
<feature type="domain" description="Plastocyanin-like" evidence="1">
    <location>
        <begin position="52"/>
        <end position="169"/>
    </location>
</feature>
<dbReference type="Gene3D" id="2.60.40.420">
    <property type="entry name" value="Cupredoxins - blue copper proteins"/>
    <property type="match status" value="1"/>
</dbReference>
<dbReference type="CDD" id="cd04207">
    <property type="entry name" value="CuRO_3_LCC_like"/>
    <property type="match status" value="1"/>
</dbReference>
<reference evidence="2 3" key="1">
    <citation type="submission" date="2017-09" db="EMBL/GenBank/DDBJ databases">
        <title>Depth-based differentiation of microbial function through sediment-hosted aquifers and enrichment of novel symbionts in the deep terrestrial subsurface.</title>
        <authorList>
            <person name="Probst A.J."/>
            <person name="Ladd B."/>
            <person name="Jarett J.K."/>
            <person name="Geller-Mcgrath D.E."/>
            <person name="Sieber C.M."/>
            <person name="Emerson J.B."/>
            <person name="Anantharaman K."/>
            <person name="Thomas B.C."/>
            <person name="Malmstrom R."/>
            <person name="Stieglmeier M."/>
            <person name="Klingl A."/>
            <person name="Woyke T."/>
            <person name="Ryan C.M."/>
            <person name="Banfield J.F."/>
        </authorList>
    </citation>
    <scope>NUCLEOTIDE SEQUENCE [LARGE SCALE GENOMIC DNA]</scope>
    <source>
        <strain evidence="2">CG22_combo_CG10-13_8_21_14_all_42_17</strain>
    </source>
</reference>
<gene>
    <name evidence="2" type="ORF">COX06_02025</name>
</gene>
<comment type="caution">
    <text evidence="2">The sequence shown here is derived from an EMBL/GenBank/DDBJ whole genome shotgun (WGS) entry which is preliminary data.</text>
</comment>
<dbReference type="GO" id="GO:0005507">
    <property type="term" value="F:copper ion binding"/>
    <property type="evidence" value="ECO:0007669"/>
    <property type="project" value="InterPro"/>
</dbReference>
<sequence length="170" mass="19228">MGMQMQGTMQNNTGDHNMNMMGNGQMMPNSQMVATGDSIEWEEGDSAMMNAMSNPDMMKWVIEDEDTGKQNMDIDWKFKVGDKVKIKITNDPNSAHPMQHPIHFHGQRFLVLSTNGKPNDNLVWKDTTLIPNGDIVELLVEMTNPGEWMAHCHIAEHLEANMMFGFTVES</sequence>
<evidence type="ECO:0000313" key="3">
    <source>
        <dbReference type="Proteomes" id="UP000229794"/>
    </source>
</evidence>
<organism evidence="2 3">
    <name type="scientific">Candidatus Zambryskibacteria bacterium CG22_combo_CG10-13_8_21_14_all_42_17</name>
    <dbReference type="NCBI Taxonomy" id="1975118"/>
    <lineage>
        <taxon>Bacteria</taxon>
        <taxon>Candidatus Zambryskiibacteriota</taxon>
    </lineage>
</organism>
<dbReference type="Pfam" id="PF07731">
    <property type="entry name" value="Cu-oxidase_2"/>
    <property type="match status" value="1"/>
</dbReference>
<dbReference type="SUPFAM" id="SSF49503">
    <property type="entry name" value="Cupredoxins"/>
    <property type="match status" value="1"/>
</dbReference>
<dbReference type="GO" id="GO:0016491">
    <property type="term" value="F:oxidoreductase activity"/>
    <property type="evidence" value="ECO:0007669"/>
    <property type="project" value="InterPro"/>
</dbReference>
<evidence type="ECO:0000259" key="1">
    <source>
        <dbReference type="Pfam" id="PF07731"/>
    </source>
</evidence>
<dbReference type="AlphaFoldDB" id="A0A2H0BDH5"/>
<dbReference type="InterPro" id="IPR008972">
    <property type="entry name" value="Cupredoxin"/>
</dbReference>
<accession>A0A2H0BDH5</accession>
<dbReference type="Proteomes" id="UP000229794">
    <property type="component" value="Unassembled WGS sequence"/>
</dbReference>
<evidence type="ECO:0000313" key="2">
    <source>
        <dbReference type="EMBL" id="PIP55686.1"/>
    </source>
</evidence>
<protein>
    <recommendedName>
        <fullName evidence="1">Plastocyanin-like domain-containing protein</fullName>
    </recommendedName>
</protein>
<proteinExistence type="predicted"/>
<name>A0A2H0BDH5_9BACT</name>
<dbReference type="EMBL" id="PCST01000022">
    <property type="protein sequence ID" value="PIP55686.1"/>
    <property type="molecule type" value="Genomic_DNA"/>
</dbReference>